<dbReference type="AlphaFoldDB" id="A0A9N9Y127"/>
<reference evidence="2" key="1">
    <citation type="submission" date="2021-10" db="EMBL/GenBank/DDBJ databases">
        <authorList>
            <person name="Piombo E."/>
        </authorList>
    </citation>
    <scope>NUCLEOTIDE SEQUENCE</scope>
</reference>
<keyword evidence="1" id="KW-0521">NADP</keyword>
<organism evidence="2 3">
    <name type="scientific">Clonostachys byssicola</name>
    <dbReference type="NCBI Taxonomy" id="160290"/>
    <lineage>
        <taxon>Eukaryota</taxon>
        <taxon>Fungi</taxon>
        <taxon>Dikarya</taxon>
        <taxon>Ascomycota</taxon>
        <taxon>Pezizomycotina</taxon>
        <taxon>Sordariomycetes</taxon>
        <taxon>Hypocreomycetidae</taxon>
        <taxon>Hypocreales</taxon>
        <taxon>Bionectriaceae</taxon>
        <taxon>Clonostachys</taxon>
    </lineage>
</organism>
<dbReference type="PANTHER" id="PTHR42808:SF4">
    <property type="entry name" value="SHORT CHAIN DEHYDROGENASE"/>
    <property type="match status" value="1"/>
</dbReference>
<dbReference type="PRINTS" id="PR00081">
    <property type="entry name" value="GDHRDH"/>
</dbReference>
<dbReference type="InterPro" id="IPR002347">
    <property type="entry name" value="SDR_fam"/>
</dbReference>
<dbReference type="InterPro" id="IPR051935">
    <property type="entry name" value="HSDL2"/>
</dbReference>
<evidence type="ECO:0000313" key="2">
    <source>
        <dbReference type="EMBL" id="CAG9989419.1"/>
    </source>
</evidence>
<dbReference type="SUPFAM" id="SSF51735">
    <property type="entry name" value="NAD(P)-binding Rossmann-fold domains"/>
    <property type="match status" value="1"/>
</dbReference>
<keyword evidence="3" id="KW-1185">Reference proteome</keyword>
<name>A0A9N9Y127_9HYPO</name>
<evidence type="ECO:0008006" key="4">
    <source>
        <dbReference type="Google" id="ProtNLM"/>
    </source>
</evidence>
<evidence type="ECO:0000256" key="1">
    <source>
        <dbReference type="ARBA" id="ARBA00022857"/>
    </source>
</evidence>
<dbReference type="OrthoDB" id="5327538at2759"/>
<dbReference type="Proteomes" id="UP000754883">
    <property type="component" value="Unassembled WGS sequence"/>
</dbReference>
<proteinExistence type="predicted"/>
<dbReference type="EMBL" id="CABFNO020001466">
    <property type="protein sequence ID" value="CAG9989419.1"/>
    <property type="molecule type" value="Genomic_DNA"/>
</dbReference>
<gene>
    <name evidence="2" type="ORF">CBYS24578_00017239</name>
</gene>
<dbReference type="InterPro" id="IPR020904">
    <property type="entry name" value="Sc_DH/Rdtase_CS"/>
</dbReference>
<comment type="caution">
    <text evidence="2">The sequence shown here is derived from an EMBL/GenBank/DDBJ whole genome shotgun (WGS) entry which is preliminary data.</text>
</comment>
<dbReference type="PROSITE" id="PS00061">
    <property type="entry name" value="ADH_SHORT"/>
    <property type="match status" value="1"/>
</dbReference>
<dbReference type="Pfam" id="PF00106">
    <property type="entry name" value="adh_short"/>
    <property type="match status" value="2"/>
</dbReference>
<evidence type="ECO:0000313" key="3">
    <source>
        <dbReference type="Proteomes" id="UP000754883"/>
    </source>
</evidence>
<dbReference type="Gene3D" id="3.40.50.720">
    <property type="entry name" value="NAD(P)-binding Rossmann-like Domain"/>
    <property type="match status" value="1"/>
</dbReference>
<dbReference type="PANTHER" id="PTHR42808">
    <property type="entry name" value="HYDROXYSTEROID DEHYDROGENASE-LIKE PROTEIN 2"/>
    <property type="match status" value="1"/>
</dbReference>
<protein>
    <recommendedName>
        <fullName evidence="4">Hydroxysteroid dehydrogenase-like protein 2</fullName>
    </recommendedName>
</protein>
<sequence length="325" mass="35712">MSEQLNPVALVVGASRGIGRQVAIDLAKNGYKVVVAAKTVSIGNETSPFPPDPNSKQSTITTVTREIREAGGEATAIQVDTRSPESITNMVDSTVRTYGSLDVLIYNPGAIWWSSVEKTPLKRFQLLSSVNMEGLYATIQAAFPYFERGGWKSRVIVVSPPIYSRFFRGKTAYAMGKVAMSVLTKGLAVDWKREGKNDMAITSIWPAVAIQSAATPDPRMLSDLRKPVRLFIDSATYFKELTNGQTIFSDAILELLKAPPEQINGCLELDEDFLRKRGVTDFSKYSVVPGTNPRRMLPATLPDLTVPEEEEEGIRIDSAKMKSSL</sequence>
<accession>A0A9N9Y127</accession>
<dbReference type="InterPro" id="IPR036291">
    <property type="entry name" value="NAD(P)-bd_dom_sf"/>
</dbReference>